<evidence type="ECO:0000256" key="1">
    <source>
        <dbReference type="SAM" id="MobiDB-lite"/>
    </source>
</evidence>
<evidence type="ECO:0000313" key="3">
    <source>
        <dbReference type="Proteomes" id="UP000235371"/>
    </source>
</evidence>
<organism evidence="2 3">
    <name type="scientific">Hyaloscypha bicolor E</name>
    <dbReference type="NCBI Taxonomy" id="1095630"/>
    <lineage>
        <taxon>Eukaryota</taxon>
        <taxon>Fungi</taxon>
        <taxon>Dikarya</taxon>
        <taxon>Ascomycota</taxon>
        <taxon>Pezizomycotina</taxon>
        <taxon>Leotiomycetes</taxon>
        <taxon>Helotiales</taxon>
        <taxon>Hyaloscyphaceae</taxon>
        <taxon>Hyaloscypha</taxon>
        <taxon>Hyaloscypha bicolor</taxon>
    </lineage>
</organism>
<feature type="region of interest" description="Disordered" evidence="1">
    <location>
        <begin position="1"/>
        <end position="39"/>
    </location>
</feature>
<keyword evidence="3" id="KW-1185">Reference proteome</keyword>
<name>A0A2J6TF16_9HELO</name>
<sequence length="183" mass="19511">MCHVNPGERGWGRDRASASKGRESSKVKFRPAPPHTVSVSAWTGRRRGGHSAQHLRSRSACDRLILTIGLGLRLRLRLQLQLQLQLQARRCSQKVSLASLARRLQSPNAVHALRAGSRSAAACSAAPPSHGTVPSPCALPKAPSPPSLACSSACSSEDLKLPLAQSPYRSFGAGQGRSLSKRI</sequence>
<reference evidence="2 3" key="1">
    <citation type="submission" date="2016-04" db="EMBL/GenBank/DDBJ databases">
        <title>A degradative enzymes factory behind the ericoid mycorrhizal symbiosis.</title>
        <authorList>
            <consortium name="DOE Joint Genome Institute"/>
            <person name="Martino E."/>
            <person name="Morin E."/>
            <person name="Grelet G."/>
            <person name="Kuo A."/>
            <person name="Kohler A."/>
            <person name="Daghino S."/>
            <person name="Barry K."/>
            <person name="Choi C."/>
            <person name="Cichocki N."/>
            <person name="Clum A."/>
            <person name="Copeland A."/>
            <person name="Hainaut M."/>
            <person name="Haridas S."/>
            <person name="Labutti K."/>
            <person name="Lindquist E."/>
            <person name="Lipzen A."/>
            <person name="Khouja H.-R."/>
            <person name="Murat C."/>
            <person name="Ohm R."/>
            <person name="Olson A."/>
            <person name="Spatafora J."/>
            <person name="Veneault-Fourrey C."/>
            <person name="Henrissat B."/>
            <person name="Grigoriev I."/>
            <person name="Martin F."/>
            <person name="Perotto S."/>
        </authorList>
    </citation>
    <scope>NUCLEOTIDE SEQUENCE [LARGE SCALE GENOMIC DNA]</scope>
    <source>
        <strain evidence="2 3">E</strain>
    </source>
</reference>
<proteinExistence type="predicted"/>
<dbReference type="Proteomes" id="UP000235371">
    <property type="component" value="Unassembled WGS sequence"/>
</dbReference>
<dbReference type="AlphaFoldDB" id="A0A2J6TF16"/>
<protein>
    <submittedName>
        <fullName evidence="2">Uncharacterized protein</fullName>
    </submittedName>
</protein>
<dbReference type="RefSeq" id="XP_024738510.1">
    <property type="nucleotide sequence ID" value="XM_024872302.1"/>
</dbReference>
<feature type="compositionally biased region" description="Basic and acidic residues" evidence="1">
    <location>
        <begin position="10"/>
        <end position="26"/>
    </location>
</feature>
<dbReference type="GeneID" id="36580383"/>
<accession>A0A2J6TF16</accession>
<dbReference type="EMBL" id="KZ613786">
    <property type="protein sequence ID" value="PMD61606.1"/>
    <property type="molecule type" value="Genomic_DNA"/>
</dbReference>
<dbReference type="InParanoid" id="A0A2J6TF16"/>
<evidence type="ECO:0000313" key="2">
    <source>
        <dbReference type="EMBL" id="PMD61606.1"/>
    </source>
</evidence>
<gene>
    <name evidence="2" type="ORF">K444DRAFT_374361</name>
</gene>